<name>D2ZZY2_NEIM2</name>
<protein>
    <submittedName>
        <fullName evidence="1">Uncharacterized protein</fullName>
    </submittedName>
</protein>
<sequence>MLSFPLFEFRDDLLLRSLGLRLSASAGRIGLGVILRSSENYVSMRQI</sequence>
<proteinExistence type="predicted"/>
<organism evidence="1 2">
    <name type="scientific">Neisseria mucosa (strain ATCC 25996 / DSM 4631 / NCTC 10774 / M26)</name>
    <dbReference type="NCBI Taxonomy" id="546266"/>
    <lineage>
        <taxon>Bacteria</taxon>
        <taxon>Pseudomonadati</taxon>
        <taxon>Pseudomonadota</taxon>
        <taxon>Betaproteobacteria</taxon>
        <taxon>Neisseriales</taxon>
        <taxon>Neisseriaceae</taxon>
        <taxon>Neisseria</taxon>
    </lineage>
</organism>
<dbReference type="EMBL" id="ACDX02000022">
    <property type="protein sequence ID" value="EFC87333.1"/>
    <property type="molecule type" value="Genomic_DNA"/>
</dbReference>
<accession>D2ZZY2</accession>
<reference evidence="1 2" key="1">
    <citation type="submission" date="2009-10" db="EMBL/GenBank/DDBJ databases">
        <authorList>
            <person name="Weinstock G."/>
            <person name="Sodergren E."/>
            <person name="Clifton S."/>
            <person name="Fulton L."/>
            <person name="Fulton B."/>
            <person name="Courtney L."/>
            <person name="Fronick C."/>
            <person name="Harrison M."/>
            <person name="Strong C."/>
            <person name="Farmer C."/>
            <person name="Delahaunty K."/>
            <person name="Markovic C."/>
            <person name="Hall O."/>
            <person name="Minx P."/>
            <person name="Tomlinson C."/>
            <person name="Mitreva M."/>
            <person name="Nelson J."/>
            <person name="Hou S."/>
            <person name="Wollam A."/>
            <person name="Pepin K.H."/>
            <person name="Johnson M."/>
            <person name="Bhonagiri V."/>
            <person name="Nash W.E."/>
            <person name="Warren W."/>
            <person name="Chinwalla A."/>
            <person name="Mardis E.R."/>
            <person name="Wilson R.K."/>
        </authorList>
    </citation>
    <scope>NUCLEOTIDE SEQUENCE [LARGE SCALE GENOMIC DNA]</scope>
    <source>
        <strain evidence="2">ATCC 25996 / DSM 4631 / NCTC 10774 / M26</strain>
    </source>
</reference>
<evidence type="ECO:0000313" key="1">
    <source>
        <dbReference type="EMBL" id="EFC87333.1"/>
    </source>
</evidence>
<dbReference type="Proteomes" id="UP000003344">
    <property type="component" value="Unassembled WGS sequence"/>
</dbReference>
<evidence type="ECO:0000313" key="2">
    <source>
        <dbReference type="Proteomes" id="UP000003344"/>
    </source>
</evidence>
<dbReference type="STRING" id="546266.NEIMUCOT_06216"/>
<dbReference type="RefSeq" id="WP_003744424.1">
    <property type="nucleotide sequence ID" value="NZ_ACDX02000022.1"/>
</dbReference>
<gene>
    <name evidence="1" type="ORF">NEIMUCOT_06216</name>
</gene>
<comment type="caution">
    <text evidence="1">The sequence shown here is derived from an EMBL/GenBank/DDBJ whole genome shotgun (WGS) entry which is preliminary data.</text>
</comment>
<dbReference type="AlphaFoldDB" id="D2ZZY2"/>